<sequence length="271" mass="28583">MADADANWEIGRAPDGLPVVRYVRGEREGRPWADLLEVLVPEGPTADAAGAGGVDRGGSTADPVGFVLSELSGWVVSGPVEFGGRLLHRGARTLRHGHTMYRDLAGDPPAAGWAAWAGTPLRNGLRAVPCDRPADDLLASCRAAYAPGHPDHRPGREDEAHERLHLLLTGQLPVGPVLPSSALAVDGDDRVVAGAVLTDYDGTPWLSDVFRHPDLGYPGLGRDLLRRALADTAATGAARVGLAVTEGNPARRLYEDLGFQVTRSSLTVVVP</sequence>
<protein>
    <submittedName>
        <fullName evidence="2">GNAT family N-acetyltransferase</fullName>
        <ecNumber evidence="2">2.3.1.-</ecNumber>
    </submittedName>
</protein>
<dbReference type="Proteomes" id="UP001596067">
    <property type="component" value="Unassembled WGS sequence"/>
</dbReference>
<reference evidence="3" key="1">
    <citation type="journal article" date="2019" name="Int. J. Syst. Evol. Microbiol.">
        <title>The Global Catalogue of Microorganisms (GCM) 10K type strain sequencing project: providing services to taxonomists for standard genome sequencing and annotation.</title>
        <authorList>
            <consortium name="The Broad Institute Genomics Platform"/>
            <consortium name="The Broad Institute Genome Sequencing Center for Infectious Disease"/>
            <person name="Wu L."/>
            <person name="Ma J."/>
        </authorList>
    </citation>
    <scope>NUCLEOTIDE SEQUENCE [LARGE SCALE GENOMIC DNA]</scope>
    <source>
        <strain evidence="3">CGMCC 4.1469</strain>
    </source>
</reference>
<gene>
    <name evidence="2" type="ORF">ACFP0N_12665</name>
</gene>
<feature type="domain" description="N-acetyltransferase" evidence="1">
    <location>
        <begin position="125"/>
        <end position="271"/>
    </location>
</feature>
<dbReference type="SUPFAM" id="SSF55729">
    <property type="entry name" value="Acyl-CoA N-acyltransferases (Nat)"/>
    <property type="match status" value="1"/>
</dbReference>
<organism evidence="2 3">
    <name type="scientific">Kitasatospora aburaviensis</name>
    <dbReference type="NCBI Taxonomy" id="67265"/>
    <lineage>
        <taxon>Bacteria</taxon>
        <taxon>Bacillati</taxon>
        <taxon>Actinomycetota</taxon>
        <taxon>Actinomycetes</taxon>
        <taxon>Kitasatosporales</taxon>
        <taxon>Streptomycetaceae</taxon>
        <taxon>Kitasatospora</taxon>
    </lineage>
</organism>
<accession>A0ABW1EVI3</accession>
<evidence type="ECO:0000313" key="2">
    <source>
        <dbReference type="EMBL" id="MFC5885821.1"/>
    </source>
</evidence>
<dbReference type="Pfam" id="PF13508">
    <property type="entry name" value="Acetyltransf_7"/>
    <property type="match status" value="1"/>
</dbReference>
<evidence type="ECO:0000259" key="1">
    <source>
        <dbReference type="PROSITE" id="PS51186"/>
    </source>
</evidence>
<dbReference type="EMBL" id="JBHSOD010000012">
    <property type="protein sequence ID" value="MFC5885821.1"/>
    <property type="molecule type" value="Genomic_DNA"/>
</dbReference>
<dbReference type="EC" id="2.3.1.-" evidence="2"/>
<dbReference type="PROSITE" id="PS51186">
    <property type="entry name" value="GNAT"/>
    <property type="match status" value="1"/>
</dbReference>
<keyword evidence="2" id="KW-0012">Acyltransferase</keyword>
<keyword evidence="3" id="KW-1185">Reference proteome</keyword>
<dbReference type="InterPro" id="IPR000182">
    <property type="entry name" value="GNAT_dom"/>
</dbReference>
<dbReference type="RefSeq" id="WP_313763094.1">
    <property type="nucleotide sequence ID" value="NZ_BAAAVH010000107.1"/>
</dbReference>
<dbReference type="GO" id="GO:0016746">
    <property type="term" value="F:acyltransferase activity"/>
    <property type="evidence" value="ECO:0007669"/>
    <property type="project" value="UniProtKB-KW"/>
</dbReference>
<name>A0ABW1EVI3_9ACTN</name>
<dbReference type="Gene3D" id="3.40.630.30">
    <property type="match status" value="1"/>
</dbReference>
<evidence type="ECO:0000313" key="3">
    <source>
        <dbReference type="Proteomes" id="UP001596067"/>
    </source>
</evidence>
<comment type="caution">
    <text evidence="2">The sequence shown here is derived from an EMBL/GenBank/DDBJ whole genome shotgun (WGS) entry which is preliminary data.</text>
</comment>
<dbReference type="InterPro" id="IPR016181">
    <property type="entry name" value="Acyl_CoA_acyltransferase"/>
</dbReference>
<keyword evidence="2" id="KW-0808">Transferase</keyword>
<proteinExistence type="predicted"/>